<keyword evidence="3" id="KW-1185">Reference proteome</keyword>
<feature type="transmembrane region" description="Helical" evidence="1">
    <location>
        <begin position="21"/>
        <end position="43"/>
    </location>
</feature>
<evidence type="ECO:0000313" key="2">
    <source>
        <dbReference type="EMBL" id="KZV28626.1"/>
    </source>
</evidence>
<feature type="transmembrane region" description="Helical" evidence="1">
    <location>
        <begin position="83"/>
        <end position="113"/>
    </location>
</feature>
<dbReference type="PANTHER" id="PTHR31881:SF6">
    <property type="entry name" value="OS09G0494600 PROTEIN"/>
    <property type="match status" value="1"/>
</dbReference>
<keyword evidence="1" id="KW-0472">Membrane</keyword>
<dbReference type="EMBL" id="KV010050">
    <property type="protein sequence ID" value="KZV28626.1"/>
    <property type="molecule type" value="Genomic_DNA"/>
</dbReference>
<evidence type="ECO:0000313" key="3">
    <source>
        <dbReference type="Proteomes" id="UP000250235"/>
    </source>
</evidence>
<gene>
    <name evidence="2" type="ORF">F511_38346</name>
</gene>
<protein>
    <submittedName>
        <fullName evidence="2">Uncharacterized protein</fullName>
    </submittedName>
</protein>
<dbReference type="AlphaFoldDB" id="A0A2Z7B9P1"/>
<dbReference type="Pfam" id="PF04654">
    <property type="entry name" value="DUF599"/>
    <property type="match status" value="1"/>
</dbReference>
<dbReference type="InterPro" id="IPR006747">
    <property type="entry name" value="DUF599"/>
</dbReference>
<dbReference type="OrthoDB" id="761598at2759"/>
<evidence type="ECO:0000256" key="1">
    <source>
        <dbReference type="SAM" id="Phobius"/>
    </source>
</evidence>
<accession>A0A2Z7B9P1</accession>
<dbReference type="Proteomes" id="UP000250235">
    <property type="component" value="Unassembled WGS sequence"/>
</dbReference>
<sequence>MAALFSSIKEPMNGGHGEFMLALKFVAMMALLIFSFVFFSISIQIMGQVNFLVNCPVEEDSTPEYLTELLERGFSFNMVGNRLFYAAVPLLLWISGPLLVFLCCLAEVIVLYTSDFVLLEDRKVQAQVYGNGLC</sequence>
<keyword evidence="1" id="KW-1133">Transmembrane helix</keyword>
<proteinExistence type="predicted"/>
<dbReference type="PANTHER" id="PTHR31881">
    <property type="match status" value="1"/>
</dbReference>
<keyword evidence="1" id="KW-0812">Transmembrane</keyword>
<name>A0A2Z7B9P1_9LAMI</name>
<reference evidence="2 3" key="1">
    <citation type="journal article" date="2015" name="Proc. Natl. Acad. Sci. U.S.A.">
        <title>The resurrection genome of Boea hygrometrica: A blueprint for survival of dehydration.</title>
        <authorList>
            <person name="Xiao L."/>
            <person name="Yang G."/>
            <person name="Zhang L."/>
            <person name="Yang X."/>
            <person name="Zhao S."/>
            <person name="Ji Z."/>
            <person name="Zhou Q."/>
            <person name="Hu M."/>
            <person name="Wang Y."/>
            <person name="Chen M."/>
            <person name="Xu Y."/>
            <person name="Jin H."/>
            <person name="Xiao X."/>
            <person name="Hu G."/>
            <person name="Bao F."/>
            <person name="Hu Y."/>
            <person name="Wan P."/>
            <person name="Li L."/>
            <person name="Deng X."/>
            <person name="Kuang T."/>
            <person name="Xiang C."/>
            <person name="Zhu J.K."/>
            <person name="Oliver M.J."/>
            <person name="He Y."/>
        </authorList>
    </citation>
    <scope>NUCLEOTIDE SEQUENCE [LARGE SCALE GENOMIC DNA]</scope>
    <source>
        <strain evidence="3">cv. XS01</strain>
    </source>
</reference>
<organism evidence="2 3">
    <name type="scientific">Dorcoceras hygrometricum</name>
    <dbReference type="NCBI Taxonomy" id="472368"/>
    <lineage>
        <taxon>Eukaryota</taxon>
        <taxon>Viridiplantae</taxon>
        <taxon>Streptophyta</taxon>
        <taxon>Embryophyta</taxon>
        <taxon>Tracheophyta</taxon>
        <taxon>Spermatophyta</taxon>
        <taxon>Magnoliopsida</taxon>
        <taxon>eudicotyledons</taxon>
        <taxon>Gunneridae</taxon>
        <taxon>Pentapetalae</taxon>
        <taxon>asterids</taxon>
        <taxon>lamiids</taxon>
        <taxon>Lamiales</taxon>
        <taxon>Gesneriaceae</taxon>
        <taxon>Didymocarpoideae</taxon>
        <taxon>Trichosporeae</taxon>
        <taxon>Loxocarpinae</taxon>
        <taxon>Dorcoceras</taxon>
    </lineage>
</organism>